<feature type="signal peptide" evidence="3">
    <location>
        <begin position="1"/>
        <end position="24"/>
    </location>
</feature>
<feature type="chain" id="PRO_5044841763" evidence="3">
    <location>
        <begin position="25"/>
        <end position="362"/>
    </location>
</feature>
<evidence type="ECO:0000313" key="4">
    <source>
        <dbReference type="EMBL" id="KAL3788555.1"/>
    </source>
</evidence>
<keyword evidence="3" id="KW-0732">Signal</keyword>
<dbReference type="EMBL" id="JALLAZ020000722">
    <property type="protein sequence ID" value="KAL3788555.1"/>
    <property type="molecule type" value="Genomic_DNA"/>
</dbReference>
<keyword evidence="5" id="KW-1185">Reference proteome</keyword>
<keyword evidence="2" id="KW-1133">Transmembrane helix</keyword>
<feature type="transmembrane region" description="Helical" evidence="2">
    <location>
        <begin position="186"/>
        <end position="215"/>
    </location>
</feature>
<evidence type="ECO:0000313" key="5">
    <source>
        <dbReference type="Proteomes" id="UP001530315"/>
    </source>
</evidence>
<name>A0ABD3PKN1_9STRA</name>
<accession>A0ABD3PKN1</accession>
<feature type="compositionally biased region" description="Low complexity" evidence="1">
    <location>
        <begin position="71"/>
        <end position="82"/>
    </location>
</feature>
<reference evidence="4 5" key="1">
    <citation type="submission" date="2024-10" db="EMBL/GenBank/DDBJ databases">
        <title>Updated reference genomes for cyclostephanoid diatoms.</title>
        <authorList>
            <person name="Roberts W.R."/>
            <person name="Alverson A.J."/>
        </authorList>
    </citation>
    <scope>NUCLEOTIDE SEQUENCE [LARGE SCALE GENOMIC DNA]</scope>
    <source>
        <strain evidence="4 5">AJA276-08</strain>
    </source>
</reference>
<sequence length="362" mass="37479">MIKTSHCFVAVAVLGLLTSWSVSAFIGSHPASTTRRSSPLHATYAFQRALLAERLGAKNPDLPPSPPAPLPTAAEGVTTTSGGRRRRDNEKFQRALLEAKLAYDATADATAEAAPLVADPEPVAVSIAAPKPMAAVAAAAAAAAAVPEPKLEPVAAPGPTAVVRSTEFTVPRELAIVPINEASVQFAAGALGGVVGLVLGGPILGAVAASAFNYISRKEDDRSSSSSSLTTRETVTAKRVVDTASQTALLAYNFIAQFERDNKVVDSVLRFLESAVDGLKGTDSPGVDALVALESTLGGIANKVEEWNDDYDLLGGAGTVLDSVGDLVEIGVDKVVELNGEYKLTDRAIGVIKVAVERVTEK</sequence>
<evidence type="ECO:0000256" key="3">
    <source>
        <dbReference type="SAM" id="SignalP"/>
    </source>
</evidence>
<feature type="compositionally biased region" description="Pro residues" evidence="1">
    <location>
        <begin position="61"/>
        <end position="70"/>
    </location>
</feature>
<proteinExistence type="predicted"/>
<comment type="caution">
    <text evidence="4">The sequence shown here is derived from an EMBL/GenBank/DDBJ whole genome shotgun (WGS) entry which is preliminary data.</text>
</comment>
<evidence type="ECO:0000256" key="2">
    <source>
        <dbReference type="SAM" id="Phobius"/>
    </source>
</evidence>
<dbReference type="Proteomes" id="UP001530315">
    <property type="component" value="Unassembled WGS sequence"/>
</dbReference>
<protein>
    <submittedName>
        <fullName evidence="4">Uncharacterized protein</fullName>
    </submittedName>
</protein>
<feature type="region of interest" description="Disordered" evidence="1">
    <location>
        <begin position="57"/>
        <end position="89"/>
    </location>
</feature>
<organism evidence="4 5">
    <name type="scientific">Stephanodiscus triporus</name>
    <dbReference type="NCBI Taxonomy" id="2934178"/>
    <lineage>
        <taxon>Eukaryota</taxon>
        <taxon>Sar</taxon>
        <taxon>Stramenopiles</taxon>
        <taxon>Ochrophyta</taxon>
        <taxon>Bacillariophyta</taxon>
        <taxon>Coscinodiscophyceae</taxon>
        <taxon>Thalassiosirophycidae</taxon>
        <taxon>Stephanodiscales</taxon>
        <taxon>Stephanodiscaceae</taxon>
        <taxon>Stephanodiscus</taxon>
    </lineage>
</organism>
<dbReference type="AlphaFoldDB" id="A0ABD3PKN1"/>
<keyword evidence="2" id="KW-0472">Membrane</keyword>
<evidence type="ECO:0000256" key="1">
    <source>
        <dbReference type="SAM" id="MobiDB-lite"/>
    </source>
</evidence>
<gene>
    <name evidence="4" type="ORF">ACHAW5_009401</name>
</gene>
<keyword evidence="2" id="KW-0812">Transmembrane</keyword>